<dbReference type="EMBL" id="CP013023">
    <property type="protein sequence ID" value="ANF97735.1"/>
    <property type="molecule type" value="Genomic_DNA"/>
</dbReference>
<evidence type="ECO:0000256" key="1">
    <source>
        <dbReference type="SAM" id="Phobius"/>
    </source>
</evidence>
<feature type="transmembrane region" description="Helical" evidence="1">
    <location>
        <begin position="373"/>
        <end position="401"/>
    </location>
</feature>
<dbReference type="PANTHER" id="PTHR36442:SF1">
    <property type="entry name" value="CYCLIC-DI-AMP PHOSPHODIESTERASE PGPH"/>
    <property type="match status" value="1"/>
</dbReference>
<dbReference type="Proteomes" id="UP000078148">
    <property type="component" value="Chromosome"/>
</dbReference>
<dbReference type="Pfam" id="PF07698">
    <property type="entry name" value="7TM-7TMR_HD"/>
    <property type="match status" value="1"/>
</dbReference>
<dbReference type="InterPro" id="IPR003607">
    <property type="entry name" value="HD/PDEase_dom"/>
</dbReference>
<keyword evidence="1" id="KW-1133">Transmembrane helix</keyword>
<dbReference type="Pfam" id="PF01966">
    <property type="entry name" value="HD"/>
    <property type="match status" value="1"/>
</dbReference>
<feature type="transmembrane region" description="Helical" evidence="1">
    <location>
        <begin position="300"/>
        <end position="321"/>
    </location>
</feature>
<gene>
    <name evidence="3" type="ORF">AR543_18105</name>
</gene>
<dbReference type="Gene3D" id="1.10.3210.10">
    <property type="entry name" value="Hypothetical protein af1432"/>
    <property type="match status" value="1"/>
</dbReference>
<dbReference type="Pfam" id="PF07697">
    <property type="entry name" value="7TMR-HDED"/>
    <property type="match status" value="1"/>
</dbReference>
<dbReference type="InterPro" id="IPR006674">
    <property type="entry name" value="HD_domain"/>
</dbReference>
<dbReference type="KEGG" id="pbv:AR543_18105"/>
<dbReference type="NCBIfam" id="TIGR00277">
    <property type="entry name" value="HDIG"/>
    <property type="match status" value="1"/>
</dbReference>
<dbReference type="InterPro" id="IPR006675">
    <property type="entry name" value="HDIG_dom"/>
</dbReference>
<keyword evidence="1" id="KW-0472">Membrane</keyword>
<evidence type="ECO:0000313" key="3">
    <source>
        <dbReference type="EMBL" id="ANF97735.1"/>
    </source>
</evidence>
<protein>
    <submittedName>
        <fullName evidence="3">Metal-dependent phosphohydrolase</fullName>
    </submittedName>
</protein>
<dbReference type="OrthoDB" id="9806952at2"/>
<name>A0A172ZJB4_9BACL</name>
<reference evidence="4" key="1">
    <citation type="submission" date="2015-10" db="EMBL/GenBank/DDBJ databases">
        <title>Genome of Paenibacillus bovis sp. nov.</title>
        <authorList>
            <person name="Wu Z."/>
            <person name="Gao C."/>
            <person name="Liu Z."/>
            <person name="Zheng H."/>
        </authorList>
    </citation>
    <scope>NUCLEOTIDE SEQUENCE [LARGE SCALE GENOMIC DNA]</scope>
    <source>
        <strain evidence="4">BD3526</strain>
    </source>
</reference>
<sequence length="748" mass="84172">MISKEPSQRNSFYSRLAGWKSSRGTRYILFVVLLVLFYGSLAPNLVPQRFDIQVGAVSEKDIVAPMQIPNNKATLQAQETAAEKVEAVYTIVSMHRDTVMSQMLERIESLNQDDQISSSDKAQIYSQEIPQRIRNSVANFIRNHRESGNYSAQLMDEMQKTISNQTYSIPEETFLKIPRLSTEEVQQMSQVATSIVSRLMSDQITDAQSARARVAEMVSTSSLNSRTAREVSQELIRATLTANKFYDEEATKAAKVEARENTPVVYVQQGDIIVPAGQVITQEMYTLLDENNLLKNEVNYWPQLGLLLFAFLLVLGIYVFFRQNAQRGTPYNNSQLLMLILIFAISIISFHLVRILQTGNFPYFGYLVPAALGAMLITVLLDIHLAYVCSVILSILVSVILNMRQNEIFDYQFGMFTLVVSLTAIHCIHRASQRSTILKAGIMTCLFGALTVLALVLLDDESWTRMTVMYALGFAFIGGLLTTVLVLGLMPFFETTFGILSALKLVELSNPNHPLLRKLLIETPGTYHHSVMVGNLSEAAAEAIGADGLLCRVGSYYHDIGKTKRPGYFIENQNHMENPHDSIDPKLSKSIIIAHARDGVEMQKEYKLPKPIRDIAEQHHGTTFLHFFYHKALKLAEEHGVEPDFTEDDFRYPGPKAQTKEAAVVGIADSVEAAVRSLNKPTVEQVETMIEKIIKGRLDDHQFNECDLTMKELDVIAQTLKEAVMGIFHSRIEYPEDIKKPELKEKKV</sequence>
<dbReference type="SMART" id="SM00471">
    <property type="entry name" value="HDc"/>
    <property type="match status" value="1"/>
</dbReference>
<feature type="transmembrane region" description="Helical" evidence="1">
    <location>
        <begin position="413"/>
        <end position="431"/>
    </location>
</feature>
<accession>A0A172ZJB4</accession>
<evidence type="ECO:0000259" key="2">
    <source>
        <dbReference type="SMART" id="SM00471"/>
    </source>
</evidence>
<proteinExistence type="predicted"/>
<feature type="transmembrane region" description="Helical" evidence="1">
    <location>
        <begin position="27"/>
        <end position="46"/>
    </location>
</feature>
<feature type="transmembrane region" description="Helical" evidence="1">
    <location>
        <begin position="470"/>
        <end position="493"/>
    </location>
</feature>
<dbReference type="InterPro" id="IPR052722">
    <property type="entry name" value="PgpH_phosphodiesterase"/>
</dbReference>
<organism evidence="3 4">
    <name type="scientific">Paenibacillus bovis</name>
    <dbReference type="NCBI Taxonomy" id="1616788"/>
    <lineage>
        <taxon>Bacteria</taxon>
        <taxon>Bacillati</taxon>
        <taxon>Bacillota</taxon>
        <taxon>Bacilli</taxon>
        <taxon>Bacillales</taxon>
        <taxon>Paenibacillaceae</taxon>
        <taxon>Paenibacillus</taxon>
    </lineage>
</organism>
<feature type="transmembrane region" description="Helical" evidence="1">
    <location>
        <begin position="333"/>
        <end position="353"/>
    </location>
</feature>
<keyword evidence="4" id="KW-1185">Reference proteome</keyword>
<dbReference type="InterPro" id="IPR011624">
    <property type="entry name" value="Metal-dep_PHydrolase_7TM_extra"/>
</dbReference>
<dbReference type="SUPFAM" id="SSF109604">
    <property type="entry name" value="HD-domain/PDEase-like"/>
    <property type="match status" value="1"/>
</dbReference>
<dbReference type="GO" id="GO:0016787">
    <property type="term" value="F:hydrolase activity"/>
    <property type="evidence" value="ECO:0007669"/>
    <property type="project" value="UniProtKB-KW"/>
</dbReference>
<keyword evidence="3" id="KW-0378">Hydrolase</keyword>
<dbReference type="InterPro" id="IPR011621">
    <property type="entry name" value="Metal-dep_PHydrolase_7TM_intra"/>
</dbReference>
<keyword evidence="1" id="KW-0812">Transmembrane</keyword>
<dbReference type="PANTHER" id="PTHR36442">
    <property type="entry name" value="CYCLIC-DI-AMP PHOSPHODIESTERASE PGPH"/>
    <property type="match status" value="1"/>
</dbReference>
<feature type="transmembrane region" description="Helical" evidence="1">
    <location>
        <begin position="437"/>
        <end position="458"/>
    </location>
</feature>
<dbReference type="RefSeq" id="WP_060535831.1">
    <property type="nucleotide sequence ID" value="NZ_CP013023.1"/>
</dbReference>
<feature type="domain" description="HD/PDEase" evidence="2">
    <location>
        <begin position="522"/>
        <end position="683"/>
    </location>
</feature>
<dbReference type="STRING" id="1616788.AR543_18105"/>
<dbReference type="AlphaFoldDB" id="A0A172ZJB4"/>
<evidence type="ECO:0000313" key="4">
    <source>
        <dbReference type="Proteomes" id="UP000078148"/>
    </source>
</evidence>
<reference evidence="3 4" key="2">
    <citation type="journal article" date="2016" name="Int. J. Syst. Evol. Microbiol.">
        <title>Paenibacillus bovis sp. nov., isolated from raw yak (Bos grunniens) milk.</title>
        <authorList>
            <person name="Gao C."/>
            <person name="Han J."/>
            <person name="Liu Z."/>
            <person name="Xu X."/>
            <person name="Hang F."/>
            <person name="Wu Z."/>
        </authorList>
    </citation>
    <scope>NUCLEOTIDE SEQUENCE [LARGE SCALE GENOMIC DNA]</scope>
    <source>
        <strain evidence="3 4">BD3526</strain>
    </source>
</reference>
<dbReference type="CDD" id="cd00077">
    <property type="entry name" value="HDc"/>
    <property type="match status" value="1"/>
</dbReference>